<dbReference type="InterPro" id="IPR011059">
    <property type="entry name" value="Metal-dep_hydrolase_composite"/>
</dbReference>
<dbReference type="InterPro" id="IPR032466">
    <property type="entry name" value="Metal_Hydrolase"/>
</dbReference>
<feature type="domain" description="Amidohydrolase-related" evidence="4">
    <location>
        <begin position="60"/>
        <end position="409"/>
    </location>
</feature>
<dbReference type="RefSeq" id="WP_143527383.1">
    <property type="nucleotide sequence ID" value="NZ_AP019791.1"/>
</dbReference>
<evidence type="ECO:0000259" key="5">
    <source>
        <dbReference type="Pfam" id="PF22039"/>
    </source>
</evidence>
<dbReference type="GO" id="GO:0046872">
    <property type="term" value="F:metal ion binding"/>
    <property type="evidence" value="ECO:0007669"/>
    <property type="project" value="UniProtKB-KW"/>
</dbReference>
<dbReference type="InterPro" id="IPR050287">
    <property type="entry name" value="MTA/SAH_deaminase"/>
</dbReference>
<dbReference type="EMBL" id="AP019791">
    <property type="protein sequence ID" value="BBL79367.1"/>
    <property type="molecule type" value="Genomic_DNA"/>
</dbReference>
<evidence type="ECO:0000313" key="7">
    <source>
        <dbReference type="Proteomes" id="UP000318065"/>
    </source>
</evidence>
<evidence type="ECO:0000313" key="6">
    <source>
        <dbReference type="EMBL" id="BBL79367.1"/>
    </source>
</evidence>
<dbReference type="InterPro" id="IPR054418">
    <property type="entry name" value="MQNX/HUTI_composite_N"/>
</dbReference>
<dbReference type="GO" id="GO:0016810">
    <property type="term" value="F:hydrolase activity, acting on carbon-nitrogen (but not peptide) bonds"/>
    <property type="evidence" value="ECO:0007669"/>
    <property type="project" value="InterPro"/>
</dbReference>
<organism evidence="6 7">
    <name type="scientific">Rubrobacter xylanophilus</name>
    <dbReference type="NCBI Taxonomy" id="49319"/>
    <lineage>
        <taxon>Bacteria</taxon>
        <taxon>Bacillati</taxon>
        <taxon>Actinomycetota</taxon>
        <taxon>Rubrobacteria</taxon>
        <taxon>Rubrobacterales</taxon>
        <taxon>Rubrobacteraceae</taxon>
        <taxon>Rubrobacter</taxon>
    </lineage>
</organism>
<feature type="domain" description="Aminodeoxyfutalosine deaminase/Imidazolonepropionase-like composite" evidence="5">
    <location>
        <begin position="26"/>
        <end position="50"/>
    </location>
</feature>
<sequence length="417" mass="44614">MEGERGTLLAARTMIPFAGGPHFREGGILVREGRVVGVGGLEELRREYPDVPVRHFGERTIIPGAVNAHAHLGFRREDRPEGGSFSRWLGELIERLPEKETWTAEAARASAREAIEAGTTFMAESSPYGECLPQLAESGMAGFVYAEFFPGDFPDSTPEERVRAIVERVRELREGLPERVEAHVSVHAPYTVDPESSRLAARRTRELGWRLAIHLSESPEEVEFVRDGTGGLANIFGRNDWGGVGLSPVRYAERVELLAPHTIAAHLATGVSEEDVAVLARTGVAAAHCPRSNEYLGCGVSPVPRMMASGVRVGVGTDGLWSSPSMNLFEETLAAVRLHGFDGVLGLRLATYEGARALGVEGETGSLEAGKWADLAVVDVSPGEGVDPVREVLEAAAGGGVVATAVGGRFLHDRSGA</sequence>
<keyword evidence="2 6" id="KW-0378">Hydrolase</keyword>
<dbReference type="InterPro" id="IPR006680">
    <property type="entry name" value="Amidohydro-rel"/>
</dbReference>
<dbReference type="AlphaFoldDB" id="A0A510HLS1"/>
<evidence type="ECO:0000256" key="2">
    <source>
        <dbReference type="ARBA" id="ARBA00022801"/>
    </source>
</evidence>
<reference evidence="6" key="1">
    <citation type="journal article" date="2019" name="Microbiol. Resour. Announc.">
        <title>Complete Genome Sequence of Rubrobacter xylanophilus Strain AA3-22, Isolated from Arima Onsen in Japan.</title>
        <authorList>
            <person name="Tomariguchi N."/>
            <person name="Miyazaki K."/>
        </authorList>
    </citation>
    <scope>NUCLEOTIDE SEQUENCE [LARGE SCALE GENOMIC DNA]</scope>
    <source>
        <strain evidence="6">AA3-22</strain>
    </source>
</reference>
<dbReference type="PANTHER" id="PTHR43794:SF11">
    <property type="entry name" value="AMIDOHYDROLASE-RELATED DOMAIN-CONTAINING PROTEIN"/>
    <property type="match status" value="1"/>
</dbReference>
<dbReference type="Pfam" id="PF22039">
    <property type="entry name" value="HUTI_composite_bact"/>
    <property type="match status" value="1"/>
</dbReference>
<dbReference type="SUPFAM" id="SSF51556">
    <property type="entry name" value="Metallo-dependent hydrolases"/>
    <property type="match status" value="1"/>
</dbReference>
<proteinExistence type="predicted"/>
<dbReference type="Gene3D" id="3.20.20.140">
    <property type="entry name" value="Metal-dependent hydrolases"/>
    <property type="match status" value="1"/>
</dbReference>
<name>A0A510HLS1_9ACTN</name>
<evidence type="ECO:0000259" key="4">
    <source>
        <dbReference type="Pfam" id="PF01979"/>
    </source>
</evidence>
<accession>A0A510HLS1</accession>
<dbReference type="Pfam" id="PF01979">
    <property type="entry name" value="Amidohydro_1"/>
    <property type="match status" value="1"/>
</dbReference>
<dbReference type="PANTHER" id="PTHR43794">
    <property type="entry name" value="AMINOHYDROLASE SSNA-RELATED"/>
    <property type="match status" value="1"/>
</dbReference>
<dbReference type="SUPFAM" id="SSF51338">
    <property type="entry name" value="Composite domain of metallo-dependent hydrolases"/>
    <property type="match status" value="2"/>
</dbReference>
<keyword evidence="3" id="KW-0862">Zinc</keyword>
<dbReference type="Proteomes" id="UP000318065">
    <property type="component" value="Chromosome"/>
</dbReference>
<dbReference type="OrthoDB" id="3189065at2"/>
<protein>
    <submittedName>
        <fullName evidence="6">Amidohydrolase</fullName>
    </submittedName>
</protein>
<evidence type="ECO:0000256" key="1">
    <source>
        <dbReference type="ARBA" id="ARBA00022723"/>
    </source>
</evidence>
<keyword evidence="7" id="KW-1185">Reference proteome</keyword>
<gene>
    <name evidence="6" type="ORF">RxyAA322_12210</name>
</gene>
<evidence type="ECO:0000256" key="3">
    <source>
        <dbReference type="ARBA" id="ARBA00022833"/>
    </source>
</evidence>
<keyword evidence="1" id="KW-0479">Metal-binding</keyword>